<dbReference type="GO" id="GO:0005689">
    <property type="term" value="C:U12-type spliceosomal complex"/>
    <property type="evidence" value="ECO:0007669"/>
    <property type="project" value="TreeGrafter"/>
</dbReference>
<evidence type="ECO:0000256" key="4">
    <source>
        <dbReference type="ARBA" id="ARBA00022884"/>
    </source>
</evidence>
<dbReference type="GO" id="GO:0030626">
    <property type="term" value="F:U12 snRNA binding"/>
    <property type="evidence" value="ECO:0007669"/>
    <property type="project" value="TreeGrafter"/>
</dbReference>
<dbReference type="Gene3D" id="6.10.250.610">
    <property type="match status" value="1"/>
</dbReference>
<dbReference type="AlphaFoldDB" id="A0A6F9DRP0"/>
<dbReference type="GO" id="GO:0097157">
    <property type="term" value="F:pre-mRNA intronic binding"/>
    <property type="evidence" value="ECO:0007669"/>
    <property type="project" value="TreeGrafter"/>
</dbReference>
<dbReference type="EMBL" id="LR789801">
    <property type="protein sequence ID" value="CAB3265663.1"/>
    <property type="molecule type" value="mRNA"/>
</dbReference>
<dbReference type="InterPro" id="IPR045164">
    <property type="entry name" value="RBM41/RNPC3"/>
</dbReference>
<dbReference type="Gene3D" id="3.30.70.330">
    <property type="match status" value="2"/>
</dbReference>
<evidence type="ECO:0000313" key="9">
    <source>
        <dbReference type="EMBL" id="CAB3265663.1"/>
    </source>
</evidence>
<dbReference type="InterPro" id="IPR034147">
    <property type="entry name" value="RBM40_RRM1"/>
</dbReference>
<sequence>MSNYKKTLFVKHLPPSLSQNEKKQLFELFGPKDIRIMPDHGRFKNTAFITFENDNNAKEALTKLHQLEILDFTLSVEYARKCHDDLLKINTDDRINDSDKTETEPKPKEAINKINTDSKKCQFCRRLPPIAPGFGLKYPANPGLKYKYPEPNSNILLNICAALVTVPKFYTQVLHLMNKMNMYCPFSQATHIPPMLIEHIKQALNVNETLQPNSAGGNNDMEESDVEMVSNTESEYESSNEDTSKKFDPNLLPPEKVLRVLKRKRKAISSSPKRKLARLKDTDTLKAKQTHQTGDKDGILFDKSEVSAATKHIKLKLPSSIELSEDKTNDAISAEETGSGFGRIKPKHATENVNTEEDDSDYKISFDFISRKQLDSGRLSSKDMSSHSVFKNYRPGEPSCRLYVKNLSKKVTDKDMRHIFGAFVDFDNEEEAKMFDVRVMTQGRMKGQAFVGMPSVKTAKEALNSVNGYQLIGKPMVVLYARSAKPKSDSTL</sequence>
<proteinExistence type="evidence at transcript level"/>
<name>A0A6F9DRP0_9ASCI</name>
<dbReference type="FunFam" id="3.30.70.330:FF:000207">
    <property type="entry name" value="RNA-binding region (RNP1, RRM)-containing 3"/>
    <property type="match status" value="1"/>
</dbReference>
<feature type="domain" description="RRM" evidence="8">
    <location>
        <begin position="400"/>
        <end position="483"/>
    </location>
</feature>
<reference evidence="9" key="1">
    <citation type="submission" date="2020-04" db="EMBL/GenBank/DDBJ databases">
        <authorList>
            <person name="Neveu A P."/>
        </authorList>
    </citation>
    <scope>NUCLEOTIDE SEQUENCE</scope>
    <source>
        <tissue evidence="9">Whole embryo</tissue>
    </source>
</reference>
<dbReference type="PROSITE" id="PS50102">
    <property type="entry name" value="RRM"/>
    <property type="match status" value="2"/>
</dbReference>
<evidence type="ECO:0000256" key="1">
    <source>
        <dbReference type="ARBA" id="ARBA00004123"/>
    </source>
</evidence>
<evidence type="ECO:0000256" key="2">
    <source>
        <dbReference type="ARBA" id="ARBA00020364"/>
    </source>
</evidence>
<evidence type="ECO:0000256" key="3">
    <source>
        <dbReference type="ARBA" id="ARBA00022737"/>
    </source>
</evidence>
<keyword evidence="4 6" id="KW-0694">RNA-binding</keyword>
<dbReference type="CDD" id="cd12238">
    <property type="entry name" value="RRM1_RBM40_like"/>
    <property type="match status" value="1"/>
</dbReference>
<comment type="subcellular location">
    <subcellularLocation>
        <location evidence="1">Nucleus</location>
    </subcellularLocation>
</comment>
<evidence type="ECO:0000256" key="7">
    <source>
        <dbReference type="SAM" id="MobiDB-lite"/>
    </source>
</evidence>
<dbReference type="InterPro" id="IPR012677">
    <property type="entry name" value="Nucleotide-bd_a/b_plait_sf"/>
</dbReference>
<evidence type="ECO:0000256" key="6">
    <source>
        <dbReference type="PROSITE-ProRule" id="PRU00176"/>
    </source>
</evidence>
<gene>
    <name evidence="9" type="primary">Rnpc3</name>
</gene>
<evidence type="ECO:0000256" key="5">
    <source>
        <dbReference type="ARBA" id="ARBA00023242"/>
    </source>
</evidence>
<dbReference type="PANTHER" id="PTHR16105:SF0">
    <property type="entry name" value="RNA-BINDING REGION-CONTAINING PROTEIN 3"/>
    <property type="match status" value="1"/>
</dbReference>
<keyword evidence="3" id="KW-0677">Repeat</keyword>
<dbReference type="SMART" id="SM00360">
    <property type="entry name" value="RRM"/>
    <property type="match status" value="2"/>
</dbReference>
<feature type="domain" description="RRM" evidence="8">
    <location>
        <begin position="6"/>
        <end position="81"/>
    </location>
</feature>
<dbReference type="CDD" id="cd12239">
    <property type="entry name" value="RRM2_RBM40_like"/>
    <property type="match status" value="1"/>
</dbReference>
<keyword evidence="5" id="KW-0539">Nucleus</keyword>
<protein>
    <recommendedName>
        <fullName evidence="2">RNA-binding region-containing protein 3</fullName>
    </recommendedName>
</protein>
<dbReference type="SUPFAM" id="SSF54928">
    <property type="entry name" value="RNA-binding domain, RBD"/>
    <property type="match status" value="2"/>
</dbReference>
<organism evidence="9">
    <name type="scientific">Phallusia mammillata</name>
    <dbReference type="NCBI Taxonomy" id="59560"/>
    <lineage>
        <taxon>Eukaryota</taxon>
        <taxon>Metazoa</taxon>
        <taxon>Chordata</taxon>
        <taxon>Tunicata</taxon>
        <taxon>Ascidiacea</taxon>
        <taxon>Phlebobranchia</taxon>
        <taxon>Ascidiidae</taxon>
        <taxon>Phallusia</taxon>
    </lineage>
</organism>
<dbReference type="InterPro" id="IPR035979">
    <property type="entry name" value="RBD_domain_sf"/>
</dbReference>
<dbReference type="GO" id="GO:0000398">
    <property type="term" value="P:mRNA splicing, via spliceosome"/>
    <property type="evidence" value="ECO:0007669"/>
    <property type="project" value="TreeGrafter"/>
</dbReference>
<dbReference type="InterPro" id="IPR000504">
    <property type="entry name" value="RRM_dom"/>
</dbReference>
<dbReference type="Pfam" id="PF00076">
    <property type="entry name" value="RRM_1"/>
    <property type="match status" value="2"/>
</dbReference>
<evidence type="ECO:0000259" key="8">
    <source>
        <dbReference type="PROSITE" id="PS50102"/>
    </source>
</evidence>
<feature type="region of interest" description="Disordered" evidence="7">
    <location>
        <begin position="210"/>
        <end position="251"/>
    </location>
</feature>
<dbReference type="PANTHER" id="PTHR16105">
    <property type="entry name" value="RNA-BINDING REGION-CONTAINING PROTEIN 3"/>
    <property type="match status" value="1"/>
</dbReference>
<accession>A0A6F9DRP0</accession>